<gene>
    <name evidence="1" type="ORF">MLD38_033974</name>
</gene>
<comment type="caution">
    <text evidence="1">The sequence shown here is derived from an EMBL/GenBank/DDBJ whole genome shotgun (WGS) entry which is preliminary data.</text>
</comment>
<protein>
    <submittedName>
        <fullName evidence="1">Uncharacterized protein</fullName>
    </submittedName>
</protein>
<name>A0ACB9M8F2_9MYRT</name>
<organism evidence="1 2">
    <name type="scientific">Melastoma candidum</name>
    <dbReference type="NCBI Taxonomy" id="119954"/>
    <lineage>
        <taxon>Eukaryota</taxon>
        <taxon>Viridiplantae</taxon>
        <taxon>Streptophyta</taxon>
        <taxon>Embryophyta</taxon>
        <taxon>Tracheophyta</taxon>
        <taxon>Spermatophyta</taxon>
        <taxon>Magnoliopsida</taxon>
        <taxon>eudicotyledons</taxon>
        <taxon>Gunneridae</taxon>
        <taxon>Pentapetalae</taxon>
        <taxon>rosids</taxon>
        <taxon>malvids</taxon>
        <taxon>Myrtales</taxon>
        <taxon>Melastomataceae</taxon>
        <taxon>Melastomatoideae</taxon>
        <taxon>Melastomateae</taxon>
        <taxon>Melastoma</taxon>
    </lineage>
</organism>
<proteinExistence type="predicted"/>
<sequence>MCDRSYGSTSRPRDHSCSSLNRQDSISTLTFDDVLVPAPAASRIGDAGGRISPLALDLNEVGHSCNPHFGNPSWAATGVSGGCDHGGGRMGEASLDEFLLMNYDCVDVNGVNQPQVQQLNPFDHEPMMLQHNWMHHHQMMVMSSKLELADCSSENRVGGIEEGLDRFVPMSSGISVGSSCDSGMVTEKKRRCIDEVFDKTVERRKKRMIKNRESAARSRARKQAYTNHLETEVKRLQEANDLLRNEKEGDMMIGSKTRLSYQLRRTSSAHF</sequence>
<reference evidence="2" key="1">
    <citation type="journal article" date="2023" name="Front. Plant Sci.">
        <title>Chromosomal-level genome assembly of Melastoma candidum provides insights into trichome evolution.</title>
        <authorList>
            <person name="Zhong Y."/>
            <person name="Wu W."/>
            <person name="Sun C."/>
            <person name="Zou P."/>
            <person name="Liu Y."/>
            <person name="Dai S."/>
            <person name="Zhou R."/>
        </authorList>
    </citation>
    <scope>NUCLEOTIDE SEQUENCE [LARGE SCALE GENOMIC DNA]</scope>
</reference>
<evidence type="ECO:0000313" key="2">
    <source>
        <dbReference type="Proteomes" id="UP001057402"/>
    </source>
</evidence>
<evidence type="ECO:0000313" key="1">
    <source>
        <dbReference type="EMBL" id="KAI4320497.1"/>
    </source>
</evidence>
<accession>A0ACB9M8F2</accession>
<dbReference type="EMBL" id="CM042889">
    <property type="protein sequence ID" value="KAI4320497.1"/>
    <property type="molecule type" value="Genomic_DNA"/>
</dbReference>
<keyword evidence="2" id="KW-1185">Reference proteome</keyword>
<dbReference type="Proteomes" id="UP001057402">
    <property type="component" value="Chromosome 10"/>
</dbReference>